<reference evidence="1" key="1">
    <citation type="submission" date="2020-02" db="EMBL/GenBank/DDBJ databases">
        <authorList>
            <person name="Meier V. D."/>
        </authorList>
    </citation>
    <scope>NUCLEOTIDE SEQUENCE</scope>
    <source>
        <strain evidence="1">AVDCRST_MAG13</strain>
    </source>
</reference>
<organism evidence="1">
    <name type="scientific">uncultured Solirubrobacteraceae bacterium</name>
    <dbReference type="NCBI Taxonomy" id="1162706"/>
    <lineage>
        <taxon>Bacteria</taxon>
        <taxon>Bacillati</taxon>
        <taxon>Actinomycetota</taxon>
        <taxon>Thermoleophilia</taxon>
        <taxon>Solirubrobacterales</taxon>
        <taxon>Solirubrobacteraceae</taxon>
        <taxon>environmental samples</taxon>
    </lineage>
</organism>
<protein>
    <submittedName>
        <fullName evidence="1">Uncharacterized protein</fullName>
    </submittedName>
</protein>
<accession>A0A6J4S814</accession>
<gene>
    <name evidence="1" type="ORF">AVDCRST_MAG13-1779</name>
</gene>
<dbReference type="AlphaFoldDB" id="A0A6J4S814"/>
<evidence type="ECO:0000313" key="1">
    <source>
        <dbReference type="EMBL" id="CAA9491796.1"/>
    </source>
</evidence>
<sequence>MDPDLLLSDAALDAGVGALASRNAHHLQSMAPEERADALRHWRALAVDVLTAVRATLAADGTAAAEGQAVPTPGRAVIVLEDVGEQDVAVHAAFHPELEELGDDEVAGTPAQLTALALLDELAGGDQPEGTG</sequence>
<proteinExistence type="predicted"/>
<dbReference type="EMBL" id="CADCVO010000277">
    <property type="protein sequence ID" value="CAA9491796.1"/>
    <property type="molecule type" value="Genomic_DNA"/>
</dbReference>
<name>A0A6J4S814_9ACTN</name>